<dbReference type="GO" id="GO:0005737">
    <property type="term" value="C:cytoplasm"/>
    <property type="evidence" value="ECO:0007669"/>
    <property type="project" value="TreeGrafter"/>
</dbReference>
<dbReference type="EMBL" id="JAGEOJ010000018">
    <property type="protein sequence ID" value="MBO2453026.1"/>
    <property type="molecule type" value="Genomic_DNA"/>
</dbReference>
<dbReference type="InterPro" id="IPR051908">
    <property type="entry name" value="Ribosomal_N-acetyltransferase"/>
</dbReference>
<accession>A0A939PHX6</accession>
<dbReference type="InterPro" id="IPR000182">
    <property type="entry name" value="GNAT_dom"/>
</dbReference>
<dbReference type="Proteomes" id="UP000669179">
    <property type="component" value="Unassembled WGS sequence"/>
</dbReference>
<reference evidence="2" key="1">
    <citation type="submission" date="2021-03" db="EMBL/GenBank/DDBJ databases">
        <authorList>
            <person name="Kanchanasin P."/>
            <person name="Saeng-In P."/>
            <person name="Phongsopitanun W."/>
            <person name="Yuki M."/>
            <person name="Kudo T."/>
            <person name="Ohkuma M."/>
            <person name="Tanasupawat S."/>
        </authorList>
    </citation>
    <scope>NUCLEOTIDE SEQUENCE</scope>
    <source>
        <strain evidence="2">GKU 128</strain>
    </source>
</reference>
<protein>
    <submittedName>
        <fullName evidence="2">GNAT family N-acetyltransferase</fullName>
    </submittedName>
</protein>
<gene>
    <name evidence="2" type="ORF">J4573_38450</name>
</gene>
<proteinExistence type="predicted"/>
<feature type="domain" description="N-acetyltransferase" evidence="1">
    <location>
        <begin position="15"/>
        <end position="164"/>
    </location>
</feature>
<dbReference type="PROSITE" id="PS51186">
    <property type="entry name" value="GNAT"/>
    <property type="match status" value="1"/>
</dbReference>
<dbReference type="Pfam" id="PF13302">
    <property type="entry name" value="Acetyltransf_3"/>
    <property type="match status" value="1"/>
</dbReference>
<keyword evidence="3" id="KW-1185">Reference proteome</keyword>
<dbReference type="InterPro" id="IPR016181">
    <property type="entry name" value="Acyl_CoA_acyltransferase"/>
</dbReference>
<dbReference type="GO" id="GO:1990189">
    <property type="term" value="F:protein N-terminal-serine acetyltransferase activity"/>
    <property type="evidence" value="ECO:0007669"/>
    <property type="project" value="TreeGrafter"/>
</dbReference>
<evidence type="ECO:0000313" key="3">
    <source>
        <dbReference type="Proteomes" id="UP000669179"/>
    </source>
</evidence>
<organism evidence="2 3">
    <name type="scientific">Actinomadura barringtoniae</name>
    <dbReference type="NCBI Taxonomy" id="1427535"/>
    <lineage>
        <taxon>Bacteria</taxon>
        <taxon>Bacillati</taxon>
        <taxon>Actinomycetota</taxon>
        <taxon>Actinomycetes</taxon>
        <taxon>Streptosporangiales</taxon>
        <taxon>Thermomonosporaceae</taxon>
        <taxon>Actinomadura</taxon>
    </lineage>
</organism>
<dbReference type="PANTHER" id="PTHR43441">
    <property type="entry name" value="RIBOSOMAL-PROTEIN-SERINE ACETYLTRANSFERASE"/>
    <property type="match status" value="1"/>
</dbReference>
<comment type="caution">
    <text evidence="2">The sequence shown here is derived from an EMBL/GenBank/DDBJ whole genome shotgun (WGS) entry which is preliminary data.</text>
</comment>
<dbReference type="AlphaFoldDB" id="A0A939PHX6"/>
<dbReference type="PANTHER" id="PTHR43441:SF6">
    <property type="entry name" value="N-ACETYLTRANSFERASE DOMAIN-CONTAINING PROTEIN"/>
    <property type="match status" value="1"/>
</dbReference>
<dbReference type="SUPFAM" id="SSF55729">
    <property type="entry name" value="Acyl-CoA N-acyltransferases (Nat)"/>
    <property type="match status" value="1"/>
</dbReference>
<evidence type="ECO:0000259" key="1">
    <source>
        <dbReference type="PROSITE" id="PS51186"/>
    </source>
</evidence>
<dbReference type="GO" id="GO:0008999">
    <property type="term" value="F:protein-N-terminal-alanine acetyltransferase activity"/>
    <property type="evidence" value="ECO:0007669"/>
    <property type="project" value="TreeGrafter"/>
</dbReference>
<name>A0A939PHX6_9ACTN</name>
<sequence>MECHLPYASTETDRLSLRPWTDDEVAAVLAGERPAHWADDFPAEGDRVVVKLFADNPQWLGPYGHRQIVERETGLVVGSIGLFWPPDAGELEIGYGVVLSRRGRGYAPEATRALSEFALTAAGVHTVFATVEVSNPASVRVLEKAGFERWNGDGETATFRFVKN</sequence>
<evidence type="ECO:0000313" key="2">
    <source>
        <dbReference type="EMBL" id="MBO2453026.1"/>
    </source>
</evidence>
<dbReference type="Gene3D" id="3.40.630.30">
    <property type="match status" value="1"/>
</dbReference>